<dbReference type="InParanoid" id="D3BK26"/>
<dbReference type="FunCoup" id="D3BK26">
    <property type="interactions" value="6"/>
</dbReference>
<evidence type="ECO:0000313" key="2">
    <source>
        <dbReference type="Proteomes" id="UP000001396"/>
    </source>
</evidence>
<dbReference type="EMBL" id="ADBJ01000038">
    <property type="protein sequence ID" value="EFA78256.1"/>
    <property type="molecule type" value="Genomic_DNA"/>
</dbReference>
<gene>
    <name evidence="1" type="ORF">PPL_08907</name>
</gene>
<protein>
    <submittedName>
        <fullName evidence="1">Uncharacterized protein</fullName>
    </submittedName>
</protein>
<proteinExistence type="predicted"/>
<dbReference type="AlphaFoldDB" id="D3BK26"/>
<evidence type="ECO:0000313" key="1">
    <source>
        <dbReference type="EMBL" id="EFA78256.1"/>
    </source>
</evidence>
<dbReference type="PANTHER" id="PTHR32423">
    <property type="entry name" value="SAP DOMAIN-CONTAINING PROTEIN-RELATED"/>
    <property type="match status" value="1"/>
</dbReference>
<comment type="caution">
    <text evidence="1">The sequence shown here is derived from an EMBL/GenBank/DDBJ whole genome shotgun (WGS) entry which is preliminary data.</text>
</comment>
<dbReference type="InterPro" id="IPR032675">
    <property type="entry name" value="LRR_dom_sf"/>
</dbReference>
<dbReference type="PANTHER" id="PTHR32423:SF65">
    <property type="entry name" value="F-BOX DOMAIN-CONTAINING PROTEIN"/>
    <property type="match status" value="1"/>
</dbReference>
<dbReference type="Proteomes" id="UP000001396">
    <property type="component" value="Unassembled WGS sequence"/>
</dbReference>
<reference evidence="1 2" key="1">
    <citation type="journal article" date="2011" name="Genome Res.">
        <title>Phylogeny-wide analysis of social amoeba genomes highlights ancient origins for complex intercellular communication.</title>
        <authorList>
            <person name="Heidel A.J."/>
            <person name="Lawal H.M."/>
            <person name="Felder M."/>
            <person name="Schilde C."/>
            <person name="Helps N.R."/>
            <person name="Tunggal B."/>
            <person name="Rivero F."/>
            <person name="John U."/>
            <person name="Schleicher M."/>
            <person name="Eichinger L."/>
            <person name="Platzer M."/>
            <person name="Noegel A.A."/>
            <person name="Schaap P."/>
            <person name="Gloeckner G."/>
        </authorList>
    </citation>
    <scope>NUCLEOTIDE SEQUENCE [LARGE SCALE GENOMIC DNA]</scope>
    <source>
        <strain evidence="2">ATCC 26659 / Pp 5 / PN500</strain>
    </source>
</reference>
<name>D3BK26_HETP5</name>
<dbReference type="GeneID" id="31364383"/>
<sequence length="518" mass="60380">MSFQDNDNDSNNNNKLIQSKIILQKIISLSIGSLDLESDFRLCVDDVCYQTRIKKPIKLVLNYVLVCKEWFNIISKTIATDYLFKDSRYNKQEQSQLLKKSIDYLSKSQSVFQLSTIKNLYLLDRVQIEIDKDSNICEYLLKFSNLERLSIFTNNMKLIKDIIRLKPSLRIHLYIDNFIFYVDYTEIESLDQDYSQLEQVIMTTSDLAADGSYDRGYKFDFSPIKRWRVNTLYFEYDGGGHSSGALHIPYSKLFKIDSLISITICDEDYVDIKELKLIVNDHIESFKASSILSLFGKDENDDIGYCSCTYGSEDDHTEMIANNNQTGEWLEFCQRLSNNKSLKTLSLSNFCSNHKISDESTFKLVSQSFSQSLLVNTTLSNLEISCDILGESFYSLLSHNNNTTINKLILLNLNEQHLMWTLDMLKSNKHIRKLDIESYTDKIDWGYKENEQMKELIKEFITTFNSISSKCHKIIVHTSGQKITYDFFNDLLNDKENLELCQKHWNTEGYKLTIKRKI</sequence>
<dbReference type="Gene3D" id="3.80.10.10">
    <property type="entry name" value="Ribonuclease Inhibitor"/>
    <property type="match status" value="1"/>
</dbReference>
<accession>D3BK26</accession>
<organism evidence="1 2">
    <name type="scientific">Heterostelium pallidum (strain ATCC 26659 / Pp 5 / PN500)</name>
    <name type="common">Cellular slime mold</name>
    <name type="synonym">Polysphondylium pallidum</name>
    <dbReference type="NCBI Taxonomy" id="670386"/>
    <lineage>
        <taxon>Eukaryota</taxon>
        <taxon>Amoebozoa</taxon>
        <taxon>Evosea</taxon>
        <taxon>Eumycetozoa</taxon>
        <taxon>Dictyostelia</taxon>
        <taxon>Acytosteliales</taxon>
        <taxon>Acytosteliaceae</taxon>
        <taxon>Heterostelium</taxon>
    </lineage>
</organism>
<keyword evidence="2" id="KW-1185">Reference proteome</keyword>
<dbReference type="SUPFAM" id="SSF52047">
    <property type="entry name" value="RNI-like"/>
    <property type="match status" value="1"/>
</dbReference>
<dbReference type="RefSeq" id="XP_020430381.1">
    <property type="nucleotide sequence ID" value="XM_020579706.1"/>
</dbReference>